<accession>A0A6S8JDC9</accession>
<evidence type="ECO:0000256" key="2">
    <source>
        <dbReference type="ARBA" id="ARBA00022723"/>
    </source>
</evidence>
<reference evidence="11" key="1">
    <citation type="submission" date="2021-01" db="EMBL/GenBank/DDBJ databases">
        <authorList>
            <person name="Corre E."/>
            <person name="Pelletier E."/>
            <person name="Niang G."/>
            <person name="Scheremetjew M."/>
            <person name="Finn R."/>
            <person name="Kale V."/>
            <person name="Holt S."/>
            <person name="Cochrane G."/>
            <person name="Meng A."/>
            <person name="Brown T."/>
            <person name="Cohen L."/>
        </authorList>
    </citation>
    <scope>NUCLEOTIDE SEQUENCE</scope>
    <source>
        <strain evidence="11">CCMP1320</strain>
    </source>
</reference>
<dbReference type="EMBL" id="HBIP01015000">
    <property type="protein sequence ID" value="CAE0493672.1"/>
    <property type="molecule type" value="Transcribed_RNA"/>
</dbReference>
<dbReference type="GO" id="GO:0051537">
    <property type="term" value="F:2 iron, 2 sulfur cluster binding"/>
    <property type="evidence" value="ECO:0007669"/>
    <property type="project" value="UniProtKB-KW"/>
</dbReference>
<dbReference type="PANTHER" id="PTHR21496:SF0">
    <property type="entry name" value="RIESKE DOMAIN-CONTAINING PROTEIN"/>
    <property type="match status" value="1"/>
</dbReference>
<keyword evidence="1" id="KW-0001">2Fe-2S</keyword>
<keyword evidence="4" id="KW-0411">Iron-sulfur</keyword>
<name>A0A6S8JDC9_DUNTE</name>
<evidence type="ECO:0000256" key="6">
    <source>
        <dbReference type="SAM" id="MobiDB-lite"/>
    </source>
</evidence>
<dbReference type="EMBL" id="HBIP01015003">
    <property type="protein sequence ID" value="CAE0493674.1"/>
    <property type="molecule type" value="Transcribed_RNA"/>
</dbReference>
<feature type="region of interest" description="Disordered" evidence="6">
    <location>
        <begin position="184"/>
        <end position="203"/>
    </location>
</feature>
<evidence type="ECO:0000256" key="1">
    <source>
        <dbReference type="ARBA" id="ARBA00022714"/>
    </source>
</evidence>
<dbReference type="SUPFAM" id="SSF50022">
    <property type="entry name" value="ISP domain"/>
    <property type="match status" value="1"/>
</dbReference>
<comment type="cofactor">
    <cofactor evidence="5">
        <name>[2Fe-2S] cluster</name>
        <dbReference type="ChEBI" id="CHEBI:190135"/>
    </cofactor>
</comment>
<evidence type="ECO:0000256" key="3">
    <source>
        <dbReference type="ARBA" id="ARBA00023004"/>
    </source>
</evidence>
<feature type="domain" description="Rieske" evidence="7">
    <location>
        <begin position="5"/>
        <end position="119"/>
    </location>
</feature>
<protein>
    <recommendedName>
        <fullName evidence="7">Rieske domain-containing protein</fullName>
    </recommendedName>
</protein>
<keyword evidence="2" id="KW-0479">Metal-binding</keyword>
<evidence type="ECO:0000259" key="7">
    <source>
        <dbReference type="PROSITE" id="PS51296"/>
    </source>
</evidence>
<dbReference type="InterPro" id="IPR036922">
    <property type="entry name" value="Rieske_2Fe-2S_sf"/>
</dbReference>
<feature type="region of interest" description="Disordered" evidence="6">
    <location>
        <begin position="214"/>
        <end position="235"/>
    </location>
</feature>
<dbReference type="EMBL" id="HBIP01015004">
    <property type="protein sequence ID" value="CAE0493675.1"/>
    <property type="molecule type" value="Transcribed_RNA"/>
</dbReference>
<dbReference type="CDD" id="cd03467">
    <property type="entry name" value="Rieske"/>
    <property type="match status" value="1"/>
</dbReference>
<organism evidence="11">
    <name type="scientific">Dunaliella tertiolecta</name>
    <name type="common">Green alga</name>
    <dbReference type="NCBI Taxonomy" id="3047"/>
    <lineage>
        <taxon>Eukaryota</taxon>
        <taxon>Viridiplantae</taxon>
        <taxon>Chlorophyta</taxon>
        <taxon>core chlorophytes</taxon>
        <taxon>Chlorophyceae</taxon>
        <taxon>CS clade</taxon>
        <taxon>Chlamydomonadales</taxon>
        <taxon>Dunaliellaceae</taxon>
        <taxon>Dunaliella</taxon>
    </lineage>
</organism>
<evidence type="ECO:0000313" key="11">
    <source>
        <dbReference type="EMBL" id="CAE0493675.1"/>
    </source>
</evidence>
<dbReference type="Pfam" id="PF22543">
    <property type="entry name" value="Rieske_4"/>
    <property type="match status" value="1"/>
</dbReference>
<dbReference type="PROSITE" id="PS51296">
    <property type="entry name" value="RIESKE"/>
    <property type="match status" value="1"/>
</dbReference>
<dbReference type="InterPro" id="IPR054716">
    <property type="entry name" value="Sol_Rieske_ferrdox_dom"/>
</dbReference>
<dbReference type="GO" id="GO:0046872">
    <property type="term" value="F:metal ion binding"/>
    <property type="evidence" value="ECO:0007669"/>
    <property type="project" value="UniProtKB-KW"/>
</dbReference>
<proteinExistence type="predicted"/>
<evidence type="ECO:0000313" key="8">
    <source>
        <dbReference type="EMBL" id="CAE0493672.1"/>
    </source>
</evidence>
<dbReference type="EMBL" id="HBIP01015002">
    <property type="protein sequence ID" value="CAE0493673.1"/>
    <property type="molecule type" value="Transcribed_RNA"/>
</dbReference>
<keyword evidence="3" id="KW-0408">Iron</keyword>
<feature type="compositionally biased region" description="Basic and acidic residues" evidence="6">
    <location>
        <begin position="223"/>
        <end position="235"/>
    </location>
</feature>
<dbReference type="AlphaFoldDB" id="A0A6S8JDC9"/>
<evidence type="ECO:0000256" key="4">
    <source>
        <dbReference type="ARBA" id="ARBA00023014"/>
    </source>
</evidence>
<dbReference type="Gene3D" id="2.102.10.10">
    <property type="entry name" value="Rieske [2Fe-2S] iron-sulphur domain"/>
    <property type="match status" value="1"/>
</dbReference>
<dbReference type="InterPro" id="IPR017941">
    <property type="entry name" value="Rieske_2Fe-2S"/>
</dbReference>
<evidence type="ECO:0000256" key="5">
    <source>
        <dbReference type="ARBA" id="ARBA00034078"/>
    </source>
</evidence>
<dbReference type="PANTHER" id="PTHR21496">
    <property type="entry name" value="FERREDOXIN-RELATED"/>
    <property type="match status" value="1"/>
</dbReference>
<evidence type="ECO:0000313" key="10">
    <source>
        <dbReference type="EMBL" id="CAE0493674.1"/>
    </source>
</evidence>
<gene>
    <name evidence="8" type="ORF">DTER00134_LOCUS8745</name>
    <name evidence="9" type="ORF">DTER00134_LOCUS8746</name>
    <name evidence="10" type="ORF">DTER00134_LOCUS8747</name>
    <name evidence="11" type="ORF">DTER00134_LOCUS8748</name>
</gene>
<sequence>MGTAVKVADASALQEGGRLHLKHQDRYITLLRRSGKLFGIDSICFHAGGPLGIGDIEDVNGNPCLVCPWHYYKVDMATGDKYYQQVKFENGKMVPGGWATNGIKQRVHTVTEVDGSLYLEVSLQPVKVDSDQYASNEACGERVMKAGGHVKQPGPNAPCLHVGGDGKRLPPSGAIMKAARLAARKSPLQSAQEKKEEPLGTPLAQTCQRVLATVCDGGSGSGEDEHGRGPEDDES</sequence>
<evidence type="ECO:0000313" key="9">
    <source>
        <dbReference type="EMBL" id="CAE0493673.1"/>
    </source>
</evidence>